<dbReference type="Pfam" id="PF08856">
    <property type="entry name" value="DUF1826"/>
    <property type="match status" value="1"/>
</dbReference>
<reference evidence="1" key="1">
    <citation type="submission" date="2013-04" db="EMBL/GenBank/DDBJ databases">
        <title>The genome sequencing project of 58 acetic acid bacteria.</title>
        <authorList>
            <person name="Okamoto-Kainuma A."/>
            <person name="Ishikawa M."/>
            <person name="Umino S."/>
            <person name="Koizumi Y."/>
            <person name="Shiwa Y."/>
            <person name="Yoshikawa H."/>
            <person name="Matsutani M."/>
            <person name="Matsushita K."/>
        </authorList>
    </citation>
    <scope>NUCLEOTIDE SEQUENCE</scope>
    <source>
        <strain evidence="1">NRIC 0535</strain>
    </source>
</reference>
<name>A0ABQ0Q6T8_9PROT</name>
<evidence type="ECO:0000313" key="1">
    <source>
        <dbReference type="EMBL" id="GBQ93909.1"/>
    </source>
</evidence>
<protein>
    <recommendedName>
        <fullName evidence="3">DUF1826 domain-containing protein</fullName>
    </recommendedName>
</protein>
<sequence>MIKSCPTRRILAFRRQPLDITLPVGDMTILPLGLTPVVRSEAQLYLSQRPGLLVLRGDLASLAAGIHACLGAQTPALAEDVLSLARLYADVTRRDVLRIRLEQVVTDSCRKFHVDHLALRLLRSYVGPGVQWTRDGGEKVHDTPPEALVILAGTAHPEWSELCTVRHRSPPLSAAQRRAGGRLLLTIDETDLGPDDLGTADGTGNPLSPEQRALWDLANWGDGRVRH</sequence>
<evidence type="ECO:0000313" key="2">
    <source>
        <dbReference type="Proteomes" id="UP001062776"/>
    </source>
</evidence>
<gene>
    <name evidence="1" type="ORF">AA0535_2985</name>
</gene>
<keyword evidence="2" id="KW-1185">Reference proteome</keyword>
<accession>A0ABQ0Q6T8</accession>
<dbReference type="RefSeq" id="WP_264817529.1">
    <property type="nucleotide sequence ID" value="NZ_BAPV01000061.1"/>
</dbReference>
<dbReference type="Proteomes" id="UP001062776">
    <property type="component" value="Unassembled WGS sequence"/>
</dbReference>
<dbReference type="EMBL" id="BAPV01000061">
    <property type="protein sequence ID" value="GBQ93909.1"/>
    <property type="molecule type" value="Genomic_DNA"/>
</dbReference>
<dbReference type="InterPro" id="IPR014955">
    <property type="entry name" value="DUF1826"/>
</dbReference>
<organism evidence="1 2">
    <name type="scientific">Asaia krungthepensis NRIC 0535</name>
    <dbReference type="NCBI Taxonomy" id="1307925"/>
    <lineage>
        <taxon>Bacteria</taxon>
        <taxon>Pseudomonadati</taxon>
        <taxon>Pseudomonadota</taxon>
        <taxon>Alphaproteobacteria</taxon>
        <taxon>Acetobacterales</taxon>
        <taxon>Acetobacteraceae</taxon>
        <taxon>Asaia</taxon>
    </lineage>
</organism>
<comment type="caution">
    <text evidence="1">The sequence shown here is derived from an EMBL/GenBank/DDBJ whole genome shotgun (WGS) entry which is preliminary data.</text>
</comment>
<proteinExistence type="predicted"/>
<evidence type="ECO:0008006" key="3">
    <source>
        <dbReference type="Google" id="ProtNLM"/>
    </source>
</evidence>